<sequence>MIWLFIAAFFFMIVLFIPTIIDILNSKFLWNKLLLIVPFLIMAPMGYMLFLLWTTIKETNYVVPNEDFKYATFTTTLRNGTLIKLWIIKELNNGNLLCVSGLKEYKDEHYIYIPKEQLHFKKIEYTLLSDN</sequence>
<name>A0AAW8W1D3_LACPE</name>
<comment type="caution">
    <text evidence="2">The sequence shown here is derived from an EMBL/GenBank/DDBJ whole genome shotgun (WGS) entry which is preliminary data.</text>
</comment>
<organism evidence="2 3">
    <name type="scientific">Lactiplantibacillus pentosus</name>
    <name type="common">Lactobacillus pentosus</name>
    <dbReference type="NCBI Taxonomy" id="1589"/>
    <lineage>
        <taxon>Bacteria</taxon>
        <taxon>Bacillati</taxon>
        <taxon>Bacillota</taxon>
        <taxon>Bacilli</taxon>
        <taxon>Lactobacillales</taxon>
        <taxon>Lactobacillaceae</taxon>
        <taxon>Lactiplantibacillus</taxon>
    </lineage>
</organism>
<dbReference type="RefSeq" id="WP_101873544.1">
    <property type="nucleotide sequence ID" value="NZ_JAGHKR010000002.1"/>
</dbReference>
<dbReference type="Proteomes" id="UP001267003">
    <property type="component" value="Unassembled WGS sequence"/>
</dbReference>
<dbReference type="AlphaFoldDB" id="A0AAW8W1D3"/>
<dbReference type="KEGG" id="lpg:BB562_09010"/>
<evidence type="ECO:0000256" key="1">
    <source>
        <dbReference type="SAM" id="Phobius"/>
    </source>
</evidence>
<evidence type="ECO:0000313" key="2">
    <source>
        <dbReference type="EMBL" id="MDT6991420.1"/>
    </source>
</evidence>
<keyword evidence="1" id="KW-0472">Membrane</keyword>
<dbReference type="EMBL" id="JAVLAQ010000002">
    <property type="protein sequence ID" value="MDT6991420.1"/>
    <property type="molecule type" value="Genomic_DNA"/>
</dbReference>
<reference evidence="2" key="1">
    <citation type="submission" date="2023-08" db="EMBL/GenBank/DDBJ databases">
        <authorList>
            <person name="Page C.A."/>
            <person name="Perez-Diaz I.M."/>
        </authorList>
    </citation>
    <scope>NUCLEOTIDE SEQUENCE</scope>
    <source>
        <strain evidence="2">7.8.46</strain>
    </source>
</reference>
<evidence type="ECO:0000313" key="3">
    <source>
        <dbReference type="Proteomes" id="UP001267003"/>
    </source>
</evidence>
<protein>
    <submittedName>
        <fullName evidence="2">Uncharacterized protein</fullName>
    </submittedName>
</protein>
<gene>
    <name evidence="2" type="ORF">RI536_15260</name>
</gene>
<keyword evidence="1" id="KW-1133">Transmembrane helix</keyword>
<feature type="transmembrane region" description="Helical" evidence="1">
    <location>
        <begin position="6"/>
        <end position="24"/>
    </location>
</feature>
<keyword evidence="1" id="KW-0812">Transmembrane</keyword>
<feature type="transmembrane region" description="Helical" evidence="1">
    <location>
        <begin position="33"/>
        <end position="53"/>
    </location>
</feature>
<accession>A0AAW8W1D3</accession>
<proteinExistence type="predicted"/>